<reference evidence="3 4" key="1">
    <citation type="submission" date="2012-04" db="EMBL/GenBank/DDBJ databases">
        <title>The Genome Sequence of Saprolegnia declina VS20.</title>
        <authorList>
            <consortium name="The Broad Institute Genome Sequencing Platform"/>
            <person name="Russ C."/>
            <person name="Nusbaum C."/>
            <person name="Tyler B."/>
            <person name="van West P."/>
            <person name="Dieguez-Uribeondo J."/>
            <person name="de Bruijn I."/>
            <person name="Tripathy S."/>
            <person name="Jiang R."/>
            <person name="Young S.K."/>
            <person name="Zeng Q."/>
            <person name="Gargeya S."/>
            <person name="Fitzgerald M."/>
            <person name="Haas B."/>
            <person name="Abouelleil A."/>
            <person name="Alvarado L."/>
            <person name="Arachchi H.M."/>
            <person name="Berlin A."/>
            <person name="Chapman S.B."/>
            <person name="Goldberg J."/>
            <person name="Griggs A."/>
            <person name="Gujja S."/>
            <person name="Hansen M."/>
            <person name="Howarth C."/>
            <person name="Imamovic A."/>
            <person name="Larimer J."/>
            <person name="McCowen C."/>
            <person name="Montmayeur A."/>
            <person name="Murphy C."/>
            <person name="Neiman D."/>
            <person name="Pearson M."/>
            <person name="Priest M."/>
            <person name="Roberts A."/>
            <person name="Saif S."/>
            <person name="Shea T."/>
            <person name="Sisk P."/>
            <person name="Sykes S."/>
            <person name="Wortman J."/>
            <person name="Nusbaum C."/>
            <person name="Birren B."/>
        </authorList>
    </citation>
    <scope>NUCLEOTIDE SEQUENCE [LARGE SCALE GENOMIC DNA]</scope>
    <source>
        <strain evidence="3 4">VS20</strain>
    </source>
</reference>
<feature type="compositionally biased region" description="Polar residues" evidence="2">
    <location>
        <begin position="834"/>
        <end position="845"/>
    </location>
</feature>
<dbReference type="InParanoid" id="T0RPX4"/>
<feature type="compositionally biased region" description="Basic and acidic residues" evidence="2">
    <location>
        <begin position="33"/>
        <end position="43"/>
    </location>
</feature>
<dbReference type="Proteomes" id="UP000030762">
    <property type="component" value="Unassembled WGS sequence"/>
</dbReference>
<accession>T0RPX4</accession>
<dbReference type="VEuPathDB" id="FungiDB:SDRG_10240"/>
<evidence type="ECO:0000313" key="4">
    <source>
        <dbReference type="Proteomes" id="UP000030762"/>
    </source>
</evidence>
<feature type="region of interest" description="Disordered" evidence="2">
    <location>
        <begin position="733"/>
        <end position="764"/>
    </location>
</feature>
<feature type="coiled-coil region" evidence="1">
    <location>
        <begin position="257"/>
        <end position="318"/>
    </location>
</feature>
<sequence>MDDAEDLEAELQRQLQDVAIDDDEEDEEDENDGDRPVYERKSLDELLASLQDEMHGTSASPMWTAFAEATRAADVALLSAVETDLADLDLYDVRSAIEVDPRSVATTPNDMPLPPTPTPNVTLASNGAAAPVPEEASLATEDEASVSYCHAHCEPSCDAVCLAHCALVMCSYYSSSAAAAAARHAASMAEDEVFWSLSQQSVQAIAIAARVPTVLTESPSDALPANNVDAAAVIGSPTKLDHEARCEAIERKHRERVAAMEAERAAADAAYEAQQRELEREISFLLPALPYVIAAETRRLAKQRRDEARQRAEDALRAEQAAHDRRLADEARRLDEEHQAFREDRRSRAIHIAIARNERLAIEGARATNERSLMGAEDAASMALAQALVAVAAWMRNVDRSRTEERAMAAAEAIERAREAAVAEADRIARERERREALRRERLEEEARREAAIQAVLAQEAAARAALKKQALEKEAAERRLLAQREEDCRRKRLADEQRQRTALERVEAVRREAQARDAAEKERQREAQMREEERQRQDERARRQREAARRQETFEQACMERTDREAQAREAADRDDAARLAHYRRDTHASVLRDLVVWAQVREHEVRQRHLSSYLLALEDRRSFLLRKRSRVDAYAGAILGVAHVSRARWWRVWVREYGMHIERRAAICLQRAWRRWQHFRRHAAARVQSAFRGFHLRRKLASALELAKFVDDDDFDYDQVDVDAFLGPVDDFDLDEEPPPRPRVGWEATPETESDQGTSVALPDAAPTAYPVIDNQRRDDEGEDQAVVAPLPLPAPPESTASKLYQRMQKAVKMHRPKLARNPPPKKAQVDDVSQSVTWSTSGKKAKKVNVPSLVERLRRTTAASR</sequence>
<protein>
    <submittedName>
        <fullName evidence="3">Uncharacterized protein</fullName>
    </submittedName>
</protein>
<dbReference type="GeneID" id="19950967"/>
<dbReference type="EMBL" id="JH767165">
    <property type="protein sequence ID" value="EQC32042.1"/>
    <property type="molecule type" value="Genomic_DNA"/>
</dbReference>
<proteinExistence type="predicted"/>
<evidence type="ECO:0000313" key="3">
    <source>
        <dbReference type="EMBL" id="EQC32042.1"/>
    </source>
</evidence>
<dbReference type="PANTHER" id="PTHR13275:SF4">
    <property type="entry name" value="VACUOLAR PROTEIN SORTING-ASSOCIATED PROTEIN 72 HOMOLOG"/>
    <property type="match status" value="1"/>
</dbReference>
<keyword evidence="1" id="KW-0175">Coiled coil</keyword>
<dbReference type="RefSeq" id="XP_008614444.1">
    <property type="nucleotide sequence ID" value="XM_008616222.1"/>
</dbReference>
<organism evidence="3 4">
    <name type="scientific">Saprolegnia diclina (strain VS20)</name>
    <dbReference type="NCBI Taxonomy" id="1156394"/>
    <lineage>
        <taxon>Eukaryota</taxon>
        <taxon>Sar</taxon>
        <taxon>Stramenopiles</taxon>
        <taxon>Oomycota</taxon>
        <taxon>Saprolegniomycetes</taxon>
        <taxon>Saprolegniales</taxon>
        <taxon>Saprolegniaceae</taxon>
        <taxon>Saprolegnia</taxon>
    </lineage>
</organism>
<name>T0RPX4_SAPDV</name>
<dbReference type="PROSITE" id="PS50096">
    <property type="entry name" value="IQ"/>
    <property type="match status" value="1"/>
</dbReference>
<feature type="compositionally biased region" description="Basic residues" evidence="2">
    <location>
        <begin position="812"/>
        <end position="821"/>
    </location>
</feature>
<feature type="compositionally biased region" description="Acidic residues" evidence="2">
    <location>
        <begin position="19"/>
        <end position="32"/>
    </location>
</feature>
<evidence type="ECO:0000256" key="1">
    <source>
        <dbReference type="SAM" id="Coils"/>
    </source>
</evidence>
<dbReference type="STRING" id="1156394.T0RPX4"/>
<dbReference type="OMA" id="CHAHCEP"/>
<feature type="region of interest" description="Disordered" evidence="2">
    <location>
        <begin position="811"/>
        <end position="854"/>
    </location>
</feature>
<feature type="region of interest" description="Disordered" evidence="2">
    <location>
        <begin position="1"/>
        <end position="43"/>
    </location>
</feature>
<gene>
    <name evidence="3" type="ORF">SDRG_10240</name>
</gene>
<feature type="region of interest" description="Disordered" evidence="2">
    <location>
        <begin position="511"/>
        <end position="575"/>
    </location>
</feature>
<feature type="coiled-coil region" evidence="1">
    <location>
        <begin position="400"/>
        <end position="487"/>
    </location>
</feature>
<dbReference type="eggNOG" id="ENOG502SH1A">
    <property type="taxonomic scope" value="Eukaryota"/>
</dbReference>
<dbReference type="AlphaFoldDB" id="T0RPX4"/>
<dbReference type="PANTHER" id="PTHR13275">
    <property type="entry name" value="YL-1 PROTEIN TRANSCRIPTION FACTOR-LIKE 1"/>
    <property type="match status" value="1"/>
</dbReference>
<dbReference type="OrthoDB" id="113091at2759"/>
<evidence type="ECO:0000256" key="2">
    <source>
        <dbReference type="SAM" id="MobiDB-lite"/>
    </source>
</evidence>
<keyword evidence="4" id="KW-1185">Reference proteome</keyword>
<dbReference type="GO" id="GO:0005634">
    <property type="term" value="C:nucleus"/>
    <property type="evidence" value="ECO:0007669"/>
    <property type="project" value="TreeGrafter"/>
</dbReference>